<gene>
    <name evidence="2" type="ORF">llap_3503</name>
</gene>
<dbReference type="GO" id="GO:0007508">
    <property type="term" value="P:larval heart development"/>
    <property type="evidence" value="ECO:0007669"/>
    <property type="project" value="TreeGrafter"/>
</dbReference>
<dbReference type="AlphaFoldDB" id="A0A2I0UJH7"/>
<evidence type="ECO:0000313" key="2">
    <source>
        <dbReference type="EMBL" id="PKU46193.1"/>
    </source>
</evidence>
<feature type="compositionally biased region" description="Basic and acidic residues" evidence="1">
    <location>
        <begin position="33"/>
        <end position="43"/>
    </location>
</feature>
<reference evidence="3" key="1">
    <citation type="submission" date="2017-11" db="EMBL/GenBank/DDBJ databases">
        <authorList>
            <person name="Lima N.C."/>
            <person name="Parody-Merino A.M."/>
            <person name="Battley P.F."/>
            <person name="Fidler A.E."/>
            <person name="Prosdocimi F."/>
        </authorList>
    </citation>
    <scope>NUCLEOTIDE SEQUENCE [LARGE SCALE GENOMIC DNA]</scope>
</reference>
<dbReference type="EMBL" id="KZ505723">
    <property type="protein sequence ID" value="PKU46193.1"/>
    <property type="molecule type" value="Genomic_DNA"/>
</dbReference>
<evidence type="ECO:0000313" key="3">
    <source>
        <dbReference type="Proteomes" id="UP000233556"/>
    </source>
</evidence>
<sequence>MLFNHAMCICPGGQNAGNSKMKFSQRSESLPPGEHEFEGRAGGDEDWTPMERQTSWTVINTIIMSMGNEALRHSVHLFHMEEIFLEAFSGSATQRNENVTPIHKKGRKDGPGNYRPVSLTSVPGKVMEQIILSVIMQRMKEA</sequence>
<organism evidence="2 3">
    <name type="scientific">Limosa lapponica baueri</name>
    <dbReference type="NCBI Taxonomy" id="1758121"/>
    <lineage>
        <taxon>Eukaryota</taxon>
        <taxon>Metazoa</taxon>
        <taxon>Chordata</taxon>
        <taxon>Craniata</taxon>
        <taxon>Vertebrata</taxon>
        <taxon>Euteleostomi</taxon>
        <taxon>Archelosauria</taxon>
        <taxon>Archosauria</taxon>
        <taxon>Dinosauria</taxon>
        <taxon>Saurischia</taxon>
        <taxon>Theropoda</taxon>
        <taxon>Coelurosauria</taxon>
        <taxon>Aves</taxon>
        <taxon>Neognathae</taxon>
        <taxon>Neoaves</taxon>
        <taxon>Charadriiformes</taxon>
        <taxon>Scolopacidae</taxon>
        <taxon>Limosa</taxon>
    </lineage>
</organism>
<protein>
    <recommendedName>
        <fullName evidence="4">Rna-directed dna polymerase from mobile element jockey-like</fullName>
    </recommendedName>
</protein>
<dbReference type="OrthoDB" id="416454at2759"/>
<name>A0A2I0UJH7_LIMLA</name>
<dbReference type="GO" id="GO:0061343">
    <property type="term" value="P:cell adhesion involved in heart morphogenesis"/>
    <property type="evidence" value="ECO:0007669"/>
    <property type="project" value="TreeGrafter"/>
</dbReference>
<evidence type="ECO:0008006" key="4">
    <source>
        <dbReference type="Google" id="ProtNLM"/>
    </source>
</evidence>
<evidence type="ECO:0000256" key="1">
    <source>
        <dbReference type="SAM" id="MobiDB-lite"/>
    </source>
</evidence>
<keyword evidence="3" id="KW-1185">Reference proteome</keyword>
<dbReference type="Proteomes" id="UP000233556">
    <property type="component" value="Unassembled WGS sequence"/>
</dbReference>
<dbReference type="PANTHER" id="PTHR33395:SF22">
    <property type="entry name" value="REVERSE TRANSCRIPTASE DOMAIN-CONTAINING PROTEIN"/>
    <property type="match status" value="1"/>
</dbReference>
<dbReference type="PANTHER" id="PTHR33395">
    <property type="entry name" value="TRANSCRIPTASE, PUTATIVE-RELATED-RELATED"/>
    <property type="match status" value="1"/>
</dbReference>
<proteinExistence type="predicted"/>
<reference evidence="3" key="2">
    <citation type="submission" date="2017-12" db="EMBL/GenBank/DDBJ databases">
        <title>Genome sequence of the Bar-tailed Godwit (Limosa lapponica baueri).</title>
        <authorList>
            <person name="Lima N.C.B."/>
            <person name="Parody-Merino A.M."/>
            <person name="Battley P.F."/>
            <person name="Fidler A.E."/>
            <person name="Prosdocimi F."/>
        </authorList>
    </citation>
    <scope>NUCLEOTIDE SEQUENCE [LARGE SCALE GENOMIC DNA]</scope>
</reference>
<dbReference type="GO" id="GO:0031012">
    <property type="term" value="C:extracellular matrix"/>
    <property type="evidence" value="ECO:0007669"/>
    <property type="project" value="TreeGrafter"/>
</dbReference>
<feature type="region of interest" description="Disordered" evidence="1">
    <location>
        <begin position="20"/>
        <end position="48"/>
    </location>
</feature>
<accession>A0A2I0UJH7</accession>